<dbReference type="InterPro" id="IPR012340">
    <property type="entry name" value="NA-bd_OB-fold"/>
</dbReference>
<evidence type="ECO:0000256" key="3">
    <source>
        <dbReference type="ARBA" id="ARBA00022741"/>
    </source>
</evidence>
<dbReference type="EMBL" id="CP063845">
    <property type="protein sequence ID" value="UFP92821.1"/>
    <property type="molecule type" value="Genomic_DNA"/>
</dbReference>
<keyword evidence="11" id="KW-1185">Reference proteome</keyword>
<feature type="binding site" evidence="7">
    <location>
        <position position="412"/>
    </location>
    <ligand>
        <name>Mg(2+)</name>
        <dbReference type="ChEBI" id="CHEBI:18420"/>
        <label>2</label>
    </ligand>
</feature>
<evidence type="ECO:0000256" key="5">
    <source>
        <dbReference type="ARBA" id="ARBA00023146"/>
    </source>
</evidence>
<sequence length="497" mass="56119">MAEEDLRRTRLEKAEQWRVHNQNPYPYRYERTHMAGDLQAKYQHLENGQPVEDAVSVAGRIVARRVLGSVAFFGLQDDSGTIQLYFDKRRIRESMGADAFKWLDKLTDTGDFIGAHGTIRRTERGELSVYVHEYELLCKAILPLPSEYYGLTDVQKRYRQRYLDLIVNPGVRETFRKRALIVRQIRHFLDERGFLEIETPVLQTEAGGAAARPFTTHHNALGLDMFLRIATELHLKRLVVGGFEKVYELGRIFRNEGISTRHNPEFTTVEIYEAYSDYFDIMDLVEALLRAVAQTVLGSTELVCEGNTIDLGAPFRRITMFELVEEMTGVALAGLRDAEKAARLAEQVGVEVPAGASVGQILYQLFEEKCETQLTQPTFVLDYPVEISPLAKAHRSVPDMVERFELYINGRETADGFSELNDPVDQRARLETQASAKAAGDLEAHPFDEDFLTAIEHGLPPTGGVGIGIDRLVMLLTDSPSIRDVIAFPTLRPEAVE</sequence>
<keyword evidence="5 7" id="KW-0030">Aminoacyl-tRNA synthetase</keyword>
<gene>
    <name evidence="7 10" type="primary">lysS</name>
    <name evidence="10" type="ORF">ISF26_13400</name>
</gene>
<reference evidence="10 11" key="1">
    <citation type="journal article" date="2021" name="Genome Biol. Evol.">
        <title>Complete Genome Sequencing of a Novel Gloeobacter Species from a Waterfall Cave in Mexico.</title>
        <authorList>
            <person name="Saw J.H."/>
            <person name="Cardona T."/>
            <person name="Montejano G."/>
        </authorList>
    </citation>
    <scope>NUCLEOTIDE SEQUENCE [LARGE SCALE GENOMIC DNA]</scope>
    <source>
        <strain evidence="10">MG652769</strain>
    </source>
</reference>
<dbReference type="Gene3D" id="2.40.50.140">
    <property type="entry name" value="Nucleic acid-binding proteins"/>
    <property type="match status" value="1"/>
</dbReference>
<evidence type="ECO:0000256" key="7">
    <source>
        <dbReference type="HAMAP-Rule" id="MF_00252"/>
    </source>
</evidence>
<evidence type="ECO:0000256" key="8">
    <source>
        <dbReference type="RuleBase" id="RU000336"/>
    </source>
</evidence>
<proteinExistence type="inferred from homology"/>
<comment type="cofactor">
    <cofactor evidence="7 8">
        <name>Mg(2+)</name>
        <dbReference type="ChEBI" id="CHEBI:18420"/>
    </cofactor>
    <text evidence="7 8">Binds 3 Mg(2+) ions per subunit.</text>
</comment>
<comment type="catalytic activity">
    <reaction evidence="6 7 8">
        <text>tRNA(Lys) + L-lysine + ATP = L-lysyl-tRNA(Lys) + AMP + diphosphate</text>
        <dbReference type="Rhea" id="RHEA:20792"/>
        <dbReference type="Rhea" id="RHEA-COMP:9696"/>
        <dbReference type="Rhea" id="RHEA-COMP:9697"/>
        <dbReference type="ChEBI" id="CHEBI:30616"/>
        <dbReference type="ChEBI" id="CHEBI:32551"/>
        <dbReference type="ChEBI" id="CHEBI:33019"/>
        <dbReference type="ChEBI" id="CHEBI:78442"/>
        <dbReference type="ChEBI" id="CHEBI:78529"/>
        <dbReference type="ChEBI" id="CHEBI:456215"/>
        <dbReference type="EC" id="6.1.1.6"/>
    </reaction>
</comment>
<dbReference type="InterPro" id="IPR004365">
    <property type="entry name" value="NA-bd_OB_tRNA"/>
</dbReference>
<dbReference type="InterPro" id="IPR044136">
    <property type="entry name" value="Lys-tRNA-ligase_II_N"/>
</dbReference>
<dbReference type="Proteomes" id="UP001054846">
    <property type="component" value="Chromosome"/>
</dbReference>
<dbReference type="Pfam" id="PF01336">
    <property type="entry name" value="tRNA_anti-codon"/>
    <property type="match status" value="1"/>
</dbReference>
<dbReference type="PANTHER" id="PTHR42918:SF15">
    <property type="entry name" value="LYSINE--TRNA LIGASE, CHLOROPLASTIC_MITOCHONDRIAL"/>
    <property type="match status" value="1"/>
</dbReference>
<dbReference type="EC" id="6.1.1.6" evidence="7"/>
<dbReference type="SUPFAM" id="SSF50249">
    <property type="entry name" value="Nucleic acid-binding proteins"/>
    <property type="match status" value="1"/>
</dbReference>
<keyword evidence="7 8" id="KW-0460">Magnesium</keyword>
<dbReference type="RefSeq" id="WP_230839815.1">
    <property type="nucleotide sequence ID" value="NZ_CP063845.1"/>
</dbReference>
<evidence type="ECO:0000313" key="10">
    <source>
        <dbReference type="EMBL" id="UFP92821.1"/>
    </source>
</evidence>
<dbReference type="SUPFAM" id="SSF55681">
    <property type="entry name" value="Class II aaRS and biotin synthetases"/>
    <property type="match status" value="1"/>
</dbReference>
<evidence type="ECO:0000256" key="4">
    <source>
        <dbReference type="ARBA" id="ARBA00022840"/>
    </source>
</evidence>
<protein>
    <recommendedName>
        <fullName evidence="7">Lysine--tRNA ligase</fullName>
        <ecNumber evidence="7">6.1.1.6</ecNumber>
    </recommendedName>
    <alternativeName>
        <fullName evidence="7">Lysyl-tRNA synthetase</fullName>
        <shortName evidence="7">LysRS</shortName>
    </alternativeName>
</protein>
<keyword evidence="2 7" id="KW-0479">Metal-binding</keyword>
<feature type="domain" description="Aminoacyl-transfer RNA synthetases class-II family profile" evidence="9">
    <location>
        <begin position="181"/>
        <end position="493"/>
    </location>
</feature>
<dbReference type="CDD" id="cd04322">
    <property type="entry name" value="LysRS_N"/>
    <property type="match status" value="1"/>
</dbReference>
<comment type="subunit">
    <text evidence="7">Homodimer.</text>
</comment>
<dbReference type="GO" id="GO:0004824">
    <property type="term" value="F:lysine-tRNA ligase activity"/>
    <property type="evidence" value="ECO:0007669"/>
    <property type="project" value="UniProtKB-EC"/>
</dbReference>
<evidence type="ECO:0000256" key="6">
    <source>
        <dbReference type="ARBA" id="ARBA00048573"/>
    </source>
</evidence>
<dbReference type="InterPro" id="IPR006195">
    <property type="entry name" value="aa-tRNA-synth_II"/>
</dbReference>
<comment type="subcellular location">
    <subcellularLocation>
        <location evidence="7">Cytoplasm</location>
    </subcellularLocation>
</comment>
<dbReference type="InterPro" id="IPR045864">
    <property type="entry name" value="aa-tRNA-synth_II/BPL/LPL"/>
</dbReference>
<dbReference type="InterPro" id="IPR002313">
    <property type="entry name" value="Lys-tRNA-ligase_II"/>
</dbReference>
<dbReference type="InterPro" id="IPR004364">
    <property type="entry name" value="Aa-tRNA-synt_II"/>
</dbReference>
<dbReference type="NCBIfam" id="NF001756">
    <property type="entry name" value="PRK00484.1"/>
    <property type="match status" value="1"/>
</dbReference>
<dbReference type="Gene3D" id="3.30.930.10">
    <property type="entry name" value="Bira Bifunctional Protein, Domain 2"/>
    <property type="match status" value="1"/>
</dbReference>
<dbReference type="PANTHER" id="PTHR42918">
    <property type="entry name" value="LYSYL-TRNA SYNTHETASE"/>
    <property type="match status" value="1"/>
</dbReference>
<keyword evidence="7" id="KW-0648">Protein biosynthesis</keyword>
<evidence type="ECO:0000259" key="9">
    <source>
        <dbReference type="PROSITE" id="PS50862"/>
    </source>
</evidence>
<feature type="binding site" evidence="7">
    <location>
        <position position="405"/>
    </location>
    <ligand>
        <name>Mg(2+)</name>
        <dbReference type="ChEBI" id="CHEBI:18420"/>
        <label>1</label>
    </ligand>
</feature>
<organism evidence="10 11">
    <name type="scientific">Gloeobacter morelensis MG652769</name>
    <dbReference type="NCBI Taxonomy" id="2781736"/>
    <lineage>
        <taxon>Bacteria</taxon>
        <taxon>Bacillati</taxon>
        <taxon>Cyanobacteriota</taxon>
        <taxon>Cyanophyceae</taxon>
        <taxon>Gloeobacterales</taxon>
        <taxon>Gloeobacteraceae</taxon>
        <taxon>Gloeobacter</taxon>
        <taxon>Gloeobacter morelensis</taxon>
    </lineage>
</organism>
<dbReference type="PROSITE" id="PS50862">
    <property type="entry name" value="AA_TRNA_LIGASE_II"/>
    <property type="match status" value="1"/>
</dbReference>
<name>A0ABY3PGP0_9CYAN</name>
<feature type="binding site" evidence="7">
    <location>
        <position position="412"/>
    </location>
    <ligand>
        <name>Mg(2+)</name>
        <dbReference type="ChEBI" id="CHEBI:18420"/>
        <label>1</label>
    </ligand>
</feature>
<dbReference type="PRINTS" id="PR00982">
    <property type="entry name" value="TRNASYNTHLYS"/>
</dbReference>
<keyword evidence="3 7" id="KW-0547">Nucleotide-binding</keyword>
<evidence type="ECO:0000256" key="1">
    <source>
        <dbReference type="ARBA" id="ARBA00022598"/>
    </source>
</evidence>
<keyword evidence="4 7" id="KW-0067">ATP-binding</keyword>
<comment type="similarity">
    <text evidence="7">Belongs to the class-II aminoacyl-tRNA synthetase family.</text>
</comment>
<keyword evidence="7" id="KW-0963">Cytoplasm</keyword>
<dbReference type="NCBIfam" id="TIGR00499">
    <property type="entry name" value="lysS_bact"/>
    <property type="match status" value="1"/>
</dbReference>
<evidence type="ECO:0000313" key="11">
    <source>
        <dbReference type="Proteomes" id="UP001054846"/>
    </source>
</evidence>
<dbReference type="CDD" id="cd00775">
    <property type="entry name" value="LysRS_core"/>
    <property type="match status" value="1"/>
</dbReference>
<evidence type="ECO:0000256" key="2">
    <source>
        <dbReference type="ARBA" id="ARBA00022723"/>
    </source>
</evidence>
<dbReference type="HAMAP" id="MF_00252">
    <property type="entry name" value="Lys_tRNA_synth_class2"/>
    <property type="match status" value="1"/>
</dbReference>
<dbReference type="Pfam" id="PF00152">
    <property type="entry name" value="tRNA-synt_2"/>
    <property type="match status" value="1"/>
</dbReference>
<accession>A0ABY3PGP0</accession>
<dbReference type="InterPro" id="IPR018149">
    <property type="entry name" value="Lys-tRNA-synth_II_C"/>
</dbReference>
<keyword evidence="1 7" id="KW-0436">Ligase</keyword>